<protein>
    <submittedName>
        <fullName evidence="1">GrpB family protein</fullName>
    </submittedName>
</protein>
<gene>
    <name evidence="1" type="ORF">IFO71_11055</name>
</gene>
<dbReference type="PANTHER" id="PTHR34822:SF1">
    <property type="entry name" value="GRPB FAMILY PROTEIN"/>
    <property type="match status" value="1"/>
</dbReference>
<sequence length="181" mass="20607">MTLSGWHTEWANVFEQERGRMLTVLGNLALSIEHVGSTAIPGVPAKPILDIVVGVDNFESATACIEPLQLIGYHYRGEYGVARRHYFVKGEPRTHHLHMLELDSEQWRLLISFRDLLRADPALAASYAETKRVLADQFAHQRQAYQQAKDEWIEGLLRELKLEDPHRTPAARRASTGDRVK</sequence>
<evidence type="ECO:0000313" key="2">
    <source>
        <dbReference type="Proteomes" id="UP000613768"/>
    </source>
</evidence>
<dbReference type="Gene3D" id="3.30.460.10">
    <property type="entry name" value="Beta Polymerase, domain 2"/>
    <property type="match status" value="1"/>
</dbReference>
<dbReference type="InterPro" id="IPR007344">
    <property type="entry name" value="GrpB/CoaE"/>
</dbReference>
<evidence type="ECO:0000313" key="1">
    <source>
        <dbReference type="EMBL" id="MBD8526275.1"/>
    </source>
</evidence>
<keyword evidence="2" id="KW-1185">Reference proteome</keyword>
<name>A0AAW3ZJL5_9GAMM</name>
<organism evidence="1 2">
    <name type="scientific">Pseudomarimonas arenosa</name>
    <dbReference type="NCBI Taxonomy" id="2774145"/>
    <lineage>
        <taxon>Bacteria</taxon>
        <taxon>Pseudomonadati</taxon>
        <taxon>Pseudomonadota</taxon>
        <taxon>Gammaproteobacteria</taxon>
        <taxon>Lysobacterales</taxon>
        <taxon>Lysobacteraceae</taxon>
        <taxon>Pseudomarimonas</taxon>
    </lineage>
</organism>
<dbReference type="AlphaFoldDB" id="A0AAW3ZJL5"/>
<dbReference type="Proteomes" id="UP000613768">
    <property type="component" value="Unassembled WGS sequence"/>
</dbReference>
<accession>A0AAW3ZJL5</accession>
<reference evidence="1 2" key="1">
    <citation type="submission" date="2020-09" db="EMBL/GenBank/DDBJ databases">
        <title>Pseudoxanthomonas sp. CAU 1598 isolated from sand of Yaerae Beach.</title>
        <authorList>
            <person name="Kim W."/>
        </authorList>
    </citation>
    <scope>NUCLEOTIDE SEQUENCE [LARGE SCALE GENOMIC DNA]</scope>
    <source>
        <strain evidence="1 2">CAU 1598</strain>
    </source>
</reference>
<dbReference type="RefSeq" id="WP_192029690.1">
    <property type="nucleotide sequence ID" value="NZ_JACYTR010000019.1"/>
</dbReference>
<dbReference type="SUPFAM" id="SSF81301">
    <property type="entry name" value="Nucleotidyltransferase"/>
    <property type="match status" value="1"/>
</dbReference>
<dbReference type="Pfam" id="PF04229">
    <property type="entry name" value="GrpB"/>
    <property type="match status" value="1"/>
</dbReference>
<dbReference type="InterPro" id="IPR043519">
    <property type="entry name" value="NT_sf"/>
</dbReference>
<proteinExistence type="predicted"/>
<dbReference type="EMBL" id="JACYTR010000019">
    <property type="protein sequence ID" value="MBD8526275.1"/>
    <property type="molecule type" value="Genomic_DNA"/>
</dbReference>
<dbReference type="PANTHER" id="PTHR34822">
    <property type="entry name" value="GRPB DOMAIN PROTEIN (AFU_ORTHOLOGUE AFUA_1G01530)"/>
    <property type="match status" value="1"/>
</dbReference>
<comment type="caution">
    <text evidence="1">The sequence shown here is derived from an EMBL/GenBank/DDBJ whole genome shotgun (WGS) entry which is preliminary data.</text>
</comment>